<name>A0A2N3J7Q7_AERSO</name>
<evidence type="ECO:0000256" key="7">
    <source>
        <dbReference type="SAM" id="MobiDB-lite"/>
    </source>
</evidence>
<dbReference type="GO" id="GO:0004803">
    <property type="term" value="F:transposase activity"/>
    <property type="evidence" value="ECO:0007669"/>
    <property type="project" value="UniProtKB-UniRule"/>
</dbReference>
<evidence type="ECO:0000256" key="4">
    <source>
        <dbReference type="ARBA" id="ARBA00023125"/>
    </source>
</evidence>
<protein>
    <recommendedName>
        <fullName evidence="6">Mutator family transposase</fullName>
    </recommendedName>
</protein>
<keyword evidence="4 6" id="KW-0238">DNA-binding</keyword>
<feature type="region of interest" description="Disordered" evidence="7">
    <location>
        <begin position="49"/>
        <end position="75"/>
    </location>
</feature>
<dbReference type="Proteomes" id="UP000233526">
    <property type="component" value="Unassembled WGS sequence"/>
</dbReference>
<proteinExistence type="inferred from homology"/>
<dbReference type="InterPro" id="IPR001207">
    <property type="entry name" value="Transposase_mutator"/>
</dbReference>
<dbReference type="Pfam" id="PF00872">
    <property type="entry name" value="Transposase_mut"/>
    <property type="match status" value="1"/>
</dbReference>
<dbReference type="GO" id="GO:0006313">
    <property type="term" value="P:DNA transposition"/>
    <property type="evidence" value="ECO:0007669"/>
    <property type="project" value="UniProtKB-UniRule"/>
</dbReference>
<evidence type="ECO:0000313" key="9">
    <source>
        <dbReference type="Proteomes" id="UP000233526"/>
    </source>
</evidence>
<dbReference type="EMBL" id="LJZX01000002">
    <property type="protein sequence ID" value="PKQ82531.1"/>
    <property type="molecule type" value="Genomic_DNA"/>
</dbReference>
<dbReference type="GO" id="GO:0003677">
    <property type="term" value="F:DNA binding"/>
    <property type="evidence" value="ECO:0007669"/>
    <property type="project" value="UniProtKB-UniRule"/>
</dbReference>
<keyword evidence="6" id="KW-0814">Transposable element</keyword>
<reference evidence="8 9" key="1">
    <citation type="journal article" date="2017" name="Front. Microbiol.">
        <title>Strong Genomic and Phenotypic Heterogeneity in the Aeromonas sobria Species Complex.</title>
        <authorList>
            <person name="Gauthier J."/>
            <person name="Vincent A.T."/>
            <person name="Charette S.J."/>
            <person name="Derome N."/>
        </authorList>
    </citation>
    <scope>NUCLEOTIDE SEQUENCE [LARGE SCALE GENOMIC DNA]</scope>
    <source>
        <strain evidence="8 9">JF2635</strain>
    </source>
</reference>
<dbReference type="AlphaFoldDB" id="A0A2N3J7Q7"/>
<gene>
    <name evidence="8" type="ORF">AOX56_01450</name>
</gene>
<organism evidence="8 9">
    <name type="scientific">Aeromonas sobria</name>
    <dbReference type="NCBI Taxonomy" id="646"/>
    <lineage>
        <taxon>Bacteria</taxon>
        <taxon>Pseudomonadati</taxon>
        <taxon>Pseudomonadota</taxon>
        <taxon>Gammaproteobacteria</taxon>
        <taxon>Aeromonadales</taxon>
        <taxon>Aeromonadaceae</taxon>
        <taxon>Aeromonas</taxon>
    </lineage>
</organism>
<dbReference type="RefSeq" id="WP_101315574.1">
    <property type="nucleotide sequence ID" value="NZ_CAWNSS010000002.1"/>
</dbReference>
<comment type="function">
    <text evidence="1 6">Required for the transposition of the insertion element.</text>
</comment>
<dbReference type="PANTHER" id="PTHR33217:SF5">
    <property type="entry name" value="MUTATOR FAMILY TRANSPOSASE"/>
    <property type="match status" value="1"/>
</dbReference>
<keyword evidence="5 6" id="KW-0233">DNA recombination</keyword>
<evidence type="ECO:0000313" key="8">
    <source>
        <dbReference type="EMBL" id="PKQ82531.1"/>
    </source>
</evidence>
<evidence type="ECO:0000256" key="3">
    <source>
        <dbReference type="ARBA" id="ARBA00022578"/>
    </source>
</evidence>
<comment type="similarity">
    <text evidence="2 6">Belongs to the transposase mutator family.</text>
</comment>
<evidence type="ECO:0000256" key="1">
    <source>
        <dbReference type="ARBA" id="ARBA00002190"/>
    </source>
</evidence>
<dbReference type="NCBIfam" id="NF033543">
    <property type="entry name" value="transpos_IS256"/>
    <property type="match status" value="1"/>
</dbReference>
<keyword evidence="3 6" id="KW-0815">Transposition</keyword>
<sequence>MDQDTLKALAAELAKDIKSEKDLGTLTQQLIKLTVETALNAEMDEHLGYEKHAPQGRGTGNNRNGYSTKRLKGHHGEVTIQAPRDRNASFEPQFVRKGQSRLTQMDDQILALYAKGLSTRDIVDAFKEMYDADISAGLVSKVTERVIEQVHEWQNRPLDPLYPIVYLDCIVLKIRANQRVINKSLYLALGINMEGHKELLGLWLAETEGAKFWLSVLTELKNRGLEDILIACVDGLKGFPDAIAVEYPQTKVQLCIVHMVRNSLRYVSWKDYKAVTTELKQIYQSATEREAQQALATFSEHWDSQYPQIARSWQNNWDNLITLFDYPPAIRKVIYTTNAIESLNSVLRKATKQRKLFPTDDSALKVAYLAIQQASKKWTMPIQNWKPALNRFIIEFGDRLNGHL</sequence>
<evidence type="ECO:0000256" key="2">
    <source>
        <dbReference type="ARBA" id="ARBA00010961"/>
    </source>
</evidence>
<evidence type="ECO:0000256" key="6">
    <source>
        <dbReference type="RuleBase" id="RU365089"/>
    </source>
</evidence>
<dbReference type="PANTHER" id="PTHR33217">
    <property type="entry name" value="TRANSPOSASE FOR INSERTION SEQUENCE ELEMENT IS1081"/>
    <property type="match status" value="1"/>
</dbReference>
<evidence type="ECO:0000256" key="5">
    <source>
        <dbReference type="ARBA" id="ARBA00023172"/>
    </source>
</evidence>
<comment type="caution">
    <text evidence="8">The sequence shown here is derived from an EMBL/GenBank/DDBJ whole genome shotgun (WGS) entry which is preliminary data.</text>
</comment>
<accession>A0A2N3J7Q7</accession>